<sequence>MSKTTDPELKSSFPGLWKYTGVRGRPLPNCFEWLADKRKDDNIGDLWRVHDKLYNLERFVNQHPGGADWIILSRGTDITEAFESSHIVNYQNVEKILAKYYVKDATEKRNSPYTFKNDGFYKTLKRRVEPVLKEVGTGPSKQVKFFQDFTALAFILTATLGAYLESIPVLIVAGLILDACLTCAHNFFHLRDSWRRYCFDLGLNSSYEWRVSHALSHHMYPNTLLDFEVTMLEPVVVFLPNNSKNFIQRYAVFVYQHLIYFGGFYVTFLKRVINTLLGNFPFRPEILLPFAELAILIYVAPTNLSGFKSWLLVHGSCGYAFALIGLAAGHHHPVCFHDGDEARPDPDFGLCQLDATKDKTDDICENLFVILSTFGNHPLHHLFPAICHSKLHHIKPIMEATVKEFQEDYQRISQLKLVVGLQEQYARNKANAFNKGKGI</sequence>
<keyword evidence="1" id="KW-0472">Membrane</keyword>
<keyword evidence="4" id="KW-1185">Reference proteome</keyword>
<dbReference type="GO" id="GO:0006629">
    <property type="term" value="P:lipid metabolic process"/>
    <property type="evidence" value="ECO:0007669"/>
    <property type="project" value="InterPro"/>
</dbReference>
<organism evidence="3 4">
    <name type="scientific">Allacma fusca</name>
    <dbReference type="NCBI Taxonomy" id="39272"/>
    <lineage>
        <taxon>Eukaryota</taxon>
        <taxon>Metazoa</taxon>
        <taxon>Ecdysozoa</taxon>
        <taxon>Arthropoda</taxon>
        <taxon>Hexapoda</taxon>
        <taxon>Collembola</taxon>
        <taxon>Symphypleona</taxon>
        <taxon>Sminthuridae</taxon>
        <taxon>Allacma</taxon>
    </lineage>
</organism>
<evidence type="ECO:0000259" key="2">
    <source>
        <dbReference type="PROSITE" id="PS50255"/>
    </source>
</evidence>
<keyword evidence="1" id="KW-0812">Transmembrane</keyword>
<dbReference type="AlphaFoldDB" id="A0A8J2PMH9"/>
<evidence type="ECO:0000313" key="4">
    <source>
        <dbReference type="Proteomes" id="UP000708208"/>
    </source>
</evidence>
<dbReference type="InterPro" id="IPR005804">
    <property type="entry name" value="FA_desaturase_dom"/>
</dbReference>
<feature type="transmembrane region" description="Helical" evidence="1">
    <location>
        <begin position="250"/>
        <end position="268"/>
    </location>
</feature>
<dbReference type="EMBL" id="CAJVCH010571064">
    <property type="protein sequence ID" value="CAG7836518.1"/>
    <property type="molecule type" value="Genomic_DNA"/>
</dbReference>
<reference evidence="3" key="1">
    <citation type="submission" date="2021-06" db="EMBL/GenBank/DDBJ databases">
        <authorList>
            <person name="Hodson N. C."/>
            <person name="Mongue J. A."/>
            <person name="Jaron S. K."/>
        </authorList>
    </citation>
    <scope>NUCLEOTIDE SEQUENCE</scope>
</reference>
<gene>
    <name evidence="3" type="ORF">AFUS01_LOCUS45755</name>
</gene>
<dbReference type="OrthoDB" id="260519at2759"/>
<dbReference type="Proteomes" id="UP000708208">
    <property type="component" value="Unassembled WGS sequence"/>
</dbReference>
<dbReference type="PROSITE" id="PS50255">
    <property type="entry name" value="CYTOCHROME_B5_2"/>
    <property type="match status" value="1"/>
</dbReference>
<accession>A0A8J2PMH9</accession>
<protein>
    <recommendedName>
        <fullName evidence="2">Cytochrome b5 heme-binding domain-containing protein</fullName>
    </recommendedName>
</protein>
<dbReference type="PANTHER" id="PTHR16740">
    <property type="entry name" value="CYTOCHROME B5-RELATED PROTEIN-RELATED"/>
    <property type="match status" value="1"/>
</dbReference>
<feature type="domain" description="Cytochrome b5 heme-binding" evidence="2">
    <location>
        <begin position="49"/>
        <end position="106"/>
    </location>
</feature>
<dbReference type="InterPro" id="IPR053100">
    <property type="entry name" value="Cytochrome_b5-related"/>
</dbReference>
<comment type="caution">
    <text evidence="3">The sequence shown here is derived from an EMBL/GenBank/DDBJ whole genome shotgun (WGS) entry which is preliminary data.</text>
</comment>
<dbReference type="Pfam" id="PF00487">
    <property type="entry name" value="FA_desaturase"/>
    <property type="match status" value="1"/>
</dbReference>
<evidence type="ECO:0000313" key="3">
    <source>
        <dbReference type="EMBL" id="CAG7836518.1"/>
    </source>
</evidence>
<dbReference type="Pfam" id="PF00173">
    <property type="entry name" value="Cyt-b5"/>
    <property type="match status" value="1"/>
</dbReference>
<dbReference type="InterPro" id="IPR001199">
    <property type="entry name" value="Cyt_B5-like_heme/steroid-bd"/>
</dbReference>
<name>A0A8J2PMH9_9HEXA</name>
<dbReference type="PANTHER" id="PTHR16740:SF1">
    <property type="entry name" value="CYTOCHROME B5-RELATED PROTEIN-RELATED"/>
    <property type="match status" value="1"/>
</dbReference>
<evidence type="ECO:0000256" key="1">
    <source>
        <dbReference type="SAM" id="Phobius"/>
    </source>
</evidence>
<dbReference type="SMART" id="SM01117">
    <property type="entry name" value="Cyt-b5"/>
    <property type="match status" value="1"/>
</dbReference>
<proteinExistence type="predicted"/>
<keyword evidence="1" id="KW-1133">Transmembrane helix</keyword>